<dbReference type="Pfam" id="PF07859">
    <property type="entry name" value="Abhydrolase_3"/>
    <property type="match status" value="1"/>
</dbReference>
<evidence type="ECO:0000259" key="2">
    <source>
        <dbReference type="Pfam" id="PF07859"/>
    </source>
</evidence>
<dbReference type="Gene3D" id="3.40.50.1820">
    <property type="entry name" value="alpha/beta hydrolase"/>
    <property type="match status" value="1"/>
</dbReference>
<reference evidence="3" key="1">
    <citation type="submission" date="2020-10" db="EMBL/GenBank/DDBJ databases">
        <authorList>
            <person name="Gilroy R."/>
        </authorList>
    </citation>
    <scope>NUCLEOTIDE SEQUENCE</scope>
    <source>
        <strain evidence="3">23406</strain>
    </source>
</reference>
<dbReference type="PANTHER" id="PTHR48081:SF8">
    <property type="entry name" value="ALPHA_BETA HYDROLASE FOLD-3 DOMAIN-CONTAINING PROTEIN-RELATED"/>
    <property type="match status" value="1"/>
</dbReference>
<protein>
    <submittedName>
        <fullName evidence="3">Alpha/beta hydrolase</fullName>
    </submittedName>
</protein>
<proteinExistence type="predicted"/>
<dbReference type="AlphaFoldDB" id="A0A9D1NCY7"/>
<feature type="domain" description="Alpha/beta hydrolase fold-3" evidence="2">
    <location>
        <begin position="70"/>
        <end position="280"/>
    </location>
</feature>
<dbReference type="GO" id="GO:0016787">
    <property type="term" value="F:hydrolase activity"/>
    <property type="evidence" value="ECO:0007669"/>
    <property type="project" value="UniProtKB-KW"/>
</dbReference>
<dbReference type="EMBL" id="DVOH01000036">
    <property type="protein sequence ID" value="HIV00394.1"/>
    <property type="molecule type" value="Genomic_DNA"/>
</dbReference>
<organism evidence="3 4">
    <name type="scientific">Candidatus Stercoripulliclostridium merdipullorum</name>
    <dbReference type="NCBI Taxonomy" id="2840952"/>
    <lineage>
        <taxon>Bacteria</taxon>
        <taxon>Bacillati</taxon>
        <taxon>Bacillota</taxon>
        <taxon>Clostridia</taxon>
        <taxon>Eubacteriales</taxon>
        <taxon>Candidatus Stercoripulliclostridium</taxon>
    </lineage>
</organism>
<dbReference type="Proteomes" id="UP000886891">
    <property type="component" value="Unassembled WGS sequence"/>
</dbReference>
<evidence type="ECO:0000256" key="1">
    <source>
        <dbReference type="ARBA" id="ARBA00022801"/>
    </source>
</evidence>
<dbReference type="InterPro" id="IPR013094">
    <property type="entry name" value="AB_hydrolase_3"/>
</dbReference>
<dbReference type="InterPro" id="IPR029058">
    <property type="entry name" value="AB_hydrolase_fold"/>
</dbReference>
<comment type="caution">
    <text evidence="3">The sequence shown here is derived from an EMBL/GenBank/DDBJ whole genome shotgun (WGS) entry which is preliminary data.</text>
</comment>
<dbReference type="InterPro" id="IPR050300">
    <property type="entry name" value="GDXG_lipolytic_enzyme"/>
</dbReference>
<name>A0A9D1NCY7_9FIRM</name>
<dbReference type="PANTHER" id="PTHR48081">
    <property type="entry name" value="AB HYDROLASE SUPERFAMILY PROTEIN C4A8.06C"/>
    <property type="match status" value="1"/>
</dbReference>
<reference evidence="3" key="2">
    <citation type="journal article" date="2021" name="PeerJ">
        <title>Extensive microbial diversity within the chicken gut microbiome revealed by metagenomics and culture.</title>
        <authorList>
            <person name="Gilroy R."/>
            <person name="Ravi A."/>
            <person name="Getino M."/>
            <person name="Pursley I."/>
            <person name="Horton D.L."/>
            <person name="Alikhan N.F."/>
            <person name="Baker D."/>
            <person name="Gharbi K."/>
            <person name="Hall N."/>
            <person name="Watson M."/>
            <person name="Adriaenssens E.M."/>
            <person name="Foster-Nyarko E."/>
            <person name="Jarju S."/>
            <person name="Secka A."/>
            <person name="Antonio M."/>
            <person name="Oren A."/>
            <person name="Chaudhuri R.R."/>
            <person name="La Ragione R."/>
            <person name="Hildebrand F."/>
            <person name="Pallen M.J."/>
        </authorList>
    </citation>
    <scope>NUCLEOTIDE SEQUENCE</scope>
    <source>
        <strain evidence="3">23406</strain>
    </source>
</reference>
<evidence type="ECO:0000313" key="4">
    <source>
        <dbReference type="Proteomes" id="UP000886891"/>
    </source>
</evidence>
<dbReference type="SUPFAM" id="SSF53474">
    <property type="entry name" value="alpha/beta-Hydrolases"/>
    <property type="match status" value="1"/>
</dbReference>
<gene>
    <name evidence="3" type="ORF">IAB14_04715</name>
</gene>
<accession>A0A9D1NCY7</accession>
<evidence type="ECO:0000313" key="3">
    <source>
        <dbReference type="EMBL" id="HIV00394.1"/>
    </source>
</evidence>
<sequence length="303" mass="34375">MISSGAKIVKALIRAYTYRYRKRQLSLSRSLRFKNTLYKAPKSYIYRVLTFDGIRAEILSRKLCSHERTIVHFHGGGATVGMNNFYRRIARKICDLTGYPVISIDYRTGKDLVHPALLDDCYRAYKGMIEAGLGPANVIMIGDSMGANLMFSVCFRLRDEGVALPVGTIAVSPYVDLSASGDSYRKNCYADPSYSLPKNQKFEEREQAIRRISPYCGNTDRQNPYLSPAFGDYTGFPAALIQVGSCELSESDSDMLYDRMLRAGVPVTLHKYDGMFHDFQYFAPFLKESNVAWSEIRRFVKKL</sequence>
<keyword evidence="1 3" id="KW-0378">Hydrolase</keyword>